<dbReference type="EMBL" id="LHPF02000001">
    <property type="protein sequence ID" value="PSC76948.1"/>
    <property type="molecule type" value="Genomic_DNA"/>
</dbReference>
<dbReference type="InterPro" id="IPR020594">
    <property type="entry name" value="Ribosomal_bL9_bac/chp"/>
</dbReference>
<feature type="region of interest" description="Disordered" evidence="9">
    <location>
        <begin position="197"/>
        <end position="218"/>
    </location>
</feature>
<evidence type="ECO:0000256" key="9">
    <source>
        <dbReference type="SAM" id="MobiDB-lite"/>
    </source>
</evidence>
<feature type="region of interest" description="Disordered" evidence="9">
    <location>
        <begin position="579"/>
        <end position="661"/>
    </location>
</feature>
<sequence length="681" mass="69731">MQGVFAGQSQLCTSRVQAFKAAPSSSGAARQAAVQVVAQKRVTKKQQVILVRDVPGLGSEGSLKSVPVGYFRNYLQPQGLAAFANAGILDQIKRQREEEERARMEEKAKAQAMATALATIGKFIVKKKVGEKEAIFGSVTTQEIVDAIKMQTGRELEKKNVTLPEIKSLGTYDASIKMHPEVTGFFKVAAKGGGLPARAKPAAAAPAPTSDGTAAAAPAAADDAAAKRGGAAAAAGGGGAAPSRPSLKGSTSRAGLLKQANYAERRQAWRQRIEAIKAKQASRATAAAGDAPPGAAAGNAAGSGSRVFSKHVAIPLTAGGARGGGIAGGSTHGTPYGSPSRRELLHEAATLPQLEAPPVWQGFQTAEVPSDLGAASEEQLRRFLQQAGWAAEAAAALPDHESLVAAAHAARGAWSVERIMACTWPEEVLRVPRKCADVAVLRAAYRRCSMAVHPDKCTAQGASDAFAILGDCYNVLLAAASGGKAPAAVPAFMRAAAPSRAGAVHGSSSGSNLAAASAAAGPGGGTLPPGAGQRRQTTGHPAGAARQPSLDAELEQGGMRHSRHASVESFFAASDVHVWTEQQQQADQARQQQQAGEADQQPSRASSIGGEAGLPRDASASSHEHWNPHAHFSSEDAEGGAYAVVPPPAPRSRSSSTSSFAAAVAAGPALLRCQLEAVRSG</sequence>
<dbReference type="GO" id="GO:0019843">
    <property type="term" value="F:rRNA binding"/>
    <property type="evidence" value="ECO:0007669"/>
    <property type="project" value="UniProtKB-KW"/>
</dbReference>
<dbReference type="SUPFAM" id="SSF46565">
    <property type="entry name" value="Chaperone J-domain"/>
    <property type="match status" value="1"/>
</dbReference>
<comment type="caution">
    <text evidence="11">The sequence shown here is derived from an EMBL/GenBank/DDBJ whole genome shotgun (WGS) entry which is preliminary data.</text>
</comment>
<keyword evidence="12" id="KW-1185">Reference proteome</keyword>
<dbReference type="InterPro" id="IPR020069">
    <property type="entry name" value="Ribosomal_bL9_C"/>
</dbReference>
<organism evidence="11 12">
    <name type="scientific">Micractinium conductrix</name>
    <dbReference type="NCBI Taxonomy" id="554055"/>
    <lineage>
        <taxon>Eukaryota</taxon>
        <taxon>Viridiplantae</taxon>
        <taxon>Chlorophyta</taxon>
        <taxon>core chlorophytes</taxon>
        <taxon>Trebouxiophyceae</taxon>
        <taxon>Chlorellales</taxon>
        <taxon>Chlorellaceae</taxon>
        <taxon>Chlorella clade</taxon>
        <taxon>Micractinium</taxon>
    </lineage>
</organism>
<dbReference type="InterPro" id="IPR036869">
    <property type="entry name" value="J_dom_sf"/>
</dbReference>
<dbReference type="PANTHER" id="PTHR21368">
    <property type="entry name" value="50S RIBOSOMAL PROTEIN L9"/>
    <property type="match status" value="1"/>
</dbReference>
<dbReference type="Gene3D" id="3.40.5.10">
    <property type="entry name" value="Ribosomal protein L9, N-terminal domain"/>
    <property type="match status" value="1"/>
</dbReference>
<dbReference type="GO" id="GO:0006412">
    <property type="term" value="P:translation"/>
    <property type="evidence" value="ECO:0007669"/>
    <property type="project" value="InterPro"/>
</dbReference>
<feature type="compositionally biased region" description="Low complexity" evidence="9">
    <location>
        <begin position="651"/>
        <end position="661"/>
    </location>
</feature>
<feature type="region of interest" description="Disordered" evidence="9">
    <location>
        <begin position="232"/>
        <end position="254"/>
    </location>
</feature>
<keyword evidence="4" id="KW-0689">Ribosomal protein</keyword>
<dbReference type="SUPFAM" id="SSF55653">
    <property type="entry name" value="Ribosomal protein L9 C-domain"/>
    <property type="match status" value="1"/>
</dbReference>
<proteinExistence type="inferred from homology"/>
<evidence type="ECO:0000313" key="11">
    <source>
        <dbReference type="EMBL" id="PSC76948.1"/>
    </source>
</evidence>
<dbReference type="CDD" id="cd06257">
    <property type="entry name" value="DnaJ"/>
    <property type="match status" value="1"/>
</dbReference>
<evidence type="ECO:0000259" key="10">
    <source>
        <dbReference type="PROSITE" id="PS00651"/>
    </source>
</evidence>
<dbReference type="InterPro" id="IPR000244">
    <property type="entry name" value="Ribosomal_bL9"/>
</dbReference>
<dbReference type="SMART" id="SM00271">
    <property type="entry name" value="DnaJ"/>
    <property type="match status" value="1"/>
</dbReference>
<dbReference type="Pfam" id="PF00226">
    <property type="entry name" value="DnaJ"/>
    <property type="match status" value="1"/>
</dbReference>
<evidence type="ECO:0000256" key="1">
    <source>
        <dbReference type="ARBA" id="ARBA00010605"/>
    </source>
</evidence>
<dbReference type="HAMAP" id="MF_00503">
    <property type="entry name" value="Ribosomal_bL9"/>
    <property type="match status" value="1"/>
</dbReference>
<reference evidence="11 12" key="1">
    <citation type="journal article" date="2018" name="Plant J.">
        <title>Genome sequences of Chlorella sorokiniana UTEX 1602 and Micractinium conductrix SAG 241.80: implications to maltose excretion by a green alga.</title>
        <authorList>
            <person name="Arriola M.B."/>
            <person name="Velmurugan N."/>
            <person name="Zhang Y."/>
            <person name="Plunkett M.H."/>
            <person name="Hondzo H."/>
            <person name="Barney B.M."/>
        </authorList>
    </citation>
    <scope>NUCLEOTIDE SEQUENCE [LARGE SCALE GENOMIC DNA]</scope>
    <source>
        <strain evidence="11 12">SAG 241.80</strain>
    </source>
</reference>
<keyword evidence="5" id="KW-0687">Ribonucleoprotein</keyword>
<evidence type="ECO:0000256" key="8">
    <source>
        <dbReference type="ARBA" id="ARBA00035427"/>
    </source>
</evidence>
<feature type="domain" description="Ribosomal protein L9" evidence="10">
    <location>
        <begin position="58"/>
        <end position="85"/>
    </location>
</feature>
<dbReference type="SUPFAM" id="SSF55658">
    <property type="entry name" value="L9 N-domain-like"/>
    <property type="match status" value="1"/>
</dbReference>
<dbReference type="GO" id="GO:1990904">
    <property type="term" value="C:ribonucleoprotein complex"/>
    <property type="evidence" value="ECO:0007669"/>
    <property type="project" value="UniProtKB-KW"/>
</dbReference>
<dbReference type="Gene3D" id="1.10.287.110">
    <property type="entry name" value="DnaJ domain"/>
    <property type="match status" value="1"/>
</dbReference>
<dbReference type="NCBIfam" id="TIGR00158">
    <property type="entry name" value="L9"/>
    <property type="match status" value="1"/>
</dbReference>
<dbReference type="InterPro" id="IPR009027">
    <property type="entry name" value="Ribosomal_bL9/RNase_H1_N"/>
</dbReference>
<evidence type="ECO:0000256" key="7">
    <source>
        <dbReference type="ARBA" id="ARBA00035193"/>
    </source>
</evidence>
<dbReference type="InterPro" id="IPR036791">
    <property type="entry name" value="Ribosomal_bL9_C_sf"/>
</dbReference>
<evidence type="ECO:0000256" key="2">
    <source>
        <dbReference type="ARBA" id="ARBA00022730"/>
    </source>
</evidence>
<keyword evidence="2" id="KW-0699">rRNA-binding</keyword>
<name>A0A2P6VS68_9CHLO</name>
<dbReference type="STRING" id="554055.A0A2P6VS68"/>
<evidence type="ECO:0000313" key="12">
    <source>
        <dbReference type="Proteomes" id="UP000239649"/>
    </source>
</evidence>
<dbReference type="Gene3D" id="3.10.430.100">
    <property type="entry name" value="Ribosomal protein L9, C-terminal domain"/>
    <property type="match status" value="1"/>
</dbReference>
<dbReference type="Pfam" id="PF03948">
    <property type="entry name" value="Ribosomal_L9_C"/>
    <property type="match status" value="1"/>
</dbReference>
<dbReference type="InterPro" id="IPR001623">
    <property type="entry name" value="DnaJ_domain"/>
</dbReference>
<dbReference type="InterPro" id="IPR036935">
    <property type="entry name" value="Ribosomal_bL9_N_sf"/>
</dbReference>
<feature type="region of interest" description="Disordered" evidence="9">
    <location>
        <begin position="501"/>
        <end position="548"/>
    </location>
</feature>
<feature type="compositionally biased region" description="Low complexity" evidence="9">
    <location>
        <begin position="581"/>
        <end position="601"/>
    </location>
</feature>
<evidence type="ECO:0000256" key="3">
    <source>
        <dbReference type="ARBA" id="ARBA00022884"/>
    </source>
</evidence>
<evidence type="ECO:0000256" key="4">
    <source>
        <dbReference type="ARBA" id="ARBA00022980"/>
    </source>
</evidence>
<evidence type="ECO:0000256" key="5">
    <source>
        <dbReference type="ARBA" id="ARBA00023274"/>
    </source>
</evidence>
<keyword evidence="3" id="KW-0694">RNA-binding</keyword>
<dbReference type="AlphaFoldDB" id="A0A2P6VS68"/>
<protein>
    <recommendedName>
        <fullName evidence="7">Large ribosomal subunit protein bL9c</fullName>
    </recommendedName>
    <alternativeName>
        <fullName evidence="8">50S ribosomal protein L9, chloroplastic</fullName>
    </alternativeName>
    <alternativeName>
        <fullName evidence="6">CL9</fullName>
    </alternativeName>
</protein>
<comment type="similarity">
    <text evidence="1">Belongs to the bacterial ribosomal protein bL9 family.</text>
</comment>
<gene>
    <name evidence="11" type="primary">g715</name>
    <name evidence="11" type="ORF">C2E20_0715</name>
</gene>
<dbReference type="GO" id="GO:0003735">
    <property type="term" value="F:structural constituent of ribosome"/>
    <property type="evidence" value="ECO:0007669"/>
    <property type="project" value="InterPro"/>
</dbReference>
<evidence type="ECO:0000256" key="6">
    <source>
        <dbReference type="ARBA" id="ARBA00031047"/>
    </source>
</evidence>
<dbReference type="PROSITE" id="PS00651">
    <property type="entry name" value="RIBOSOMAL_L9"/>
    <property type="match status" value="1"/>
</dbReference>
<dbReference type="InterPro" id="IPR020070">
    <property type="entry name" value="Ribosomal_bL9_N"/>
</dbReference>
<feature type="compositionally biased region" description="Low complexity" evidence="9">
    <location>
        <begin position="506"/>
        <end position="520"/>
    </location>
</feature>
<dbReference type="OrthoDB" id="5555409at2759"/>
<dbReference type="Proteomes" id="UP000239649">
    <property type="component" value="Unassembled WGS sequence"/>
</dbReference>
<accession>A0A2P6VS68</accession>
<dbReference type="Pfam" id="PF01281">
    <property type="entry name" value="Ribosomal_L9_N"/>
    <property type="match status" value="1"/>
</dbReference>
<dbReference type="GO" id="GO:0005840">
    <property type="term" value="C:ribosome"/>
    <property type="evidence" value="ECO:0007669"/>
    <property type="project" value="UniProtKB-KW"/>
</dbReference>